<dbReference type="AlphaFoldDB" id="A0A9D2MZU4"/>
<dbReference type="Pfam" id="PF09983">
    <property type="entry name" value="JetD_C"/>
    <property type="match status" value="1"/>
</dbReference>
<gene>
    <name evidence="2" type="ORF">H9704_05440</name>
</gene>
<dbReference type="Proteomes" id="UP000823910">
    <property type="component" value="Unassembled WGS sequence"/>
</dbReference>
<comment type="caution">
    <text evidence="2">The sequence shown here is derived from an EMBL/GenBank/DDBJ whole genome shotgun (WGS) entry which is preliminary data.</text>
</comment>
<sequence length="389" mass="45933">MKCYYLLGRILDKCERSRNGWRENQEGNKSYVVQQEDYDRCGRRELIEEALELEKMGLVRIKWLSYRSDVERVYYRLERLPDYYRLTGRKPKTKAIAEDLQELASFAADAETPWLQRYYQDVLQEVERGNPLGRTVKKWKQLFPCLNAVEKLKEPVYVRIFSAACLGGSKIFERELKEDVVRILLRYHPMADEAMEEDAVLSQVYLEQYSQELTVKGNLRICVDGREMDLSGFRYGAVLNGEMLRHASIPPQCFKRIITVENKANFMAMPYEEGNLLIFSHGFFSPRERQFLLRLLHAVSDAAYYHTGDLDYGGIRIFKYIRTQIFPELKPWQMDVQTYEAYLPFAQDMEPSAWEKLKSLEEPLLNPLIRRILEEKKTIEQECFLFPNT</sequence>
<evidence type="ECO:0000313" key="3">
    <source>
        <dbReference type="Proteomes" id="UP000823910"/>
    </source>
</evidence>
<accession>A0A9D2MZU4</accession>
<dbReference type="InterPro" id="IPR024534">
    <property type="entry name" value="JetD_C"/>
</dbReference>
<proteinExistence type="predicted"/>
<organism evidence="2 3">
    <name type="scientific">Candidatus Enterocloster excrementipullorum</name>
    <dbReference type="NCBI Taxonomy" id="2838559"/>
    <lineage>
        <taxon>Bacteria</taxon>
        <taxon>Bacillati</taxon>
        <taxon>Bacillota</taxon>
        <taxon>Clostridia</taxon>
        <taxon>Lachnospirales</taxon>
        <taxon>Lachnospiraceae</taxon>
        <taxon>Enterocloster</taxon>
    </lineage>
</organism>
<evidence type="ECO:0000313" key="2">
    <source>
        <dbReference type="EMBL" id="HJC05584.1"/>
    </source>
</evidence>
<dbReference type="EMBL" id="DWWT01000022">
    <property type="protein sequence ID" value="HJC05584.1"/>
    <property type="molecule type" value="Genomic_DNA"/>
</dbReference>
<reference evidence="2" key="1">
    <citation type="journal article" date="2021" name="PeerJ">
        <title>Extensive microbial diversity within the chicken gut microbiome revealed by metagenomics and culture.</title>
        <authorList>
            <person name="Gilroy R."/>
            <person name="Ravi A."/>
            <person name="Getino M."/>
            <person name="Pursley I."/>
            <person name="Horton D.L."/>
            <person name="Alikhan N.F."/>
            <person name="Baker D."/>
            <person name="Gharbi K."/>
            <person name="Hall N."/>
            <person name="Watson M."/>
            <person name="Adriaenssens E.M."/>
            <person name="Foster-Nyarko E."/>
            <person name="Jarju S."/>
            <person name="Secka A."/>
            <person name="Antonio M."/>
            <person name="Oren A."/>
            <person name="Chaudhuri R.R."/>
            <person name="La Ragione R."/>
            <person name="Hildebrand F."/>
            <person name="Pallen M.J."/>
        </authorList>
    </citation>
    <scope>NUCLEOTIDE SEQUENCE</scope>
    <source>
        <strain evidence="2">CHK180-15479</strain>
    </source>
</reference>
<name>A0A9D2MZU4_9FIRM</name>
<feature type="domain" description="Wadjet protein JetD C-terminal" evidence="1">
    <location>
        <begin position="223"/>
        <end position="383"/>
    </location>
</feature>
<evidence type="ECO:0000259" key="1">
    <source>
        <dbReference type="Pfam" id="PF09983"/>
    </source>
</evidence>
<protein>
    <submittedName>
        <fullName evidence="2">DUF2220 domain-containing protein</fullName>
    </submittedName>
</protein>
<reference evidence="2" key="2">
    <citation type="submission" date="2021-04" db="EMBL/GenBank/DDBJ databases">
        <authorList>
            <person name="Gilroy R."/>
        </authorList>
    </citation>
    <scope>NUCLEOTIDE SEQUENCE</scope>
    <source>
        <strain evidence="2">CHK180-15479</strain>
    </source>
</reference>